<keyword evidence="6" id="KW-0479">Metal-binding</keyword>
<accession>A0A9D1PPX3</accession>
<dbReference type="PIRSF" id="PIRSF015589">
    <property type="entry name" value="PP_kinase"/>
    <property type="match status" value="1"/>
</dbReference>
<keyword evidence="6" id="KW-0460">Magnesium</keyword>
<comment type="function">
    <text evidence="6 7">Catalyzes the reversible transfer of the terminal phosphate of ATP to form a long-chain polyphosphate (polyP).</text>
</comment>
<dbReference type="Pfam" id="PF13090">
    <property type="entry name" value="PP_kinase_C"/>
    <property type="match status" value="1"/>
</dbReference>
<protein>
    <recommendedName>
        <fullName evidence="6 7">Polyphosphate kinase</fullName>
        <ecNumber evidence="6 7">2.7.4.1</ecNumber>
    </recommendedName>
    <alternativeName>
        <fullName evidence="6">ATP-polyphosphate phosphotransferase</fullName>
    </alternativeName>
    <alternativeName>
        <fullName evidence="6">Polyphosphoric acid kinase</fullName>
    </alternativeName>
</protein>
<dbReference type="GO" id="GO:0005524">
    <property type="term" value="F:ATP binding"/>
    <property type="evidence" value="ECO:0007669"/>
    <property type="project" value="UniProtKB-KW"/>
</dbReference>
<dbReference type="NCBIfam" id="NF003917">
    <property type="entry name" value="PRK05443.1-1"/>
    <property type="match status" value="1"/>
</dbReference>
<feature type="binding site" evidence="6">
    <location>
        <position position="560"/>
    </location>
    <ligand>
        <name>ATP</name>
        <dbReference type="ChEBI" id="CHEBI:30616"/>
    </ligand>
</feature>
<feature type="domain" description="Polyphosphate kinase C-terminal" evidence="11">
    <location>
        <begin position="336"/>
        <end position="491"/>
    </location>
</feature>
<dbReference type="Proteomes" id="UP000824162">
    <property type="component" value="Unassembled WGS sequence"/>
</dbReference>
<evidence type="ECO:0000256" key="6">
    <source>
        <dbReference type="HAMAP-Rule" id="MF_00347"/>
    </source>
</evidence>
<dbReference type="InterPro" id="IPR036832">
    <property type="entry name" value="PPK_N_dom_sf"/>
</dbReference>
<evidence type="ECO:0000256" key="7">
    <source>
        <dbReference type="RuleBase" id="RU003800"/>
    </source>
</evidence>
<keyword evidence="3 6" id="KW-0547">Nucleotide-binding</keyword>
<name>A0A9D1PPX3_9FIRM</name>
<dbReference type="Gene3D" id="1.20.58.310">
    <property type="entry name" value="Polyphosphate kinase N-terminal domain"/>
    <property type="match status" value="1"/>
</dbReference>
<evidence type="ECO:0000256" key="3">
    <source>
        <dbReference type="ARBA" id="ARBA00022741"/>
    </source>
</evidence>
<dbReference type="InterPro" id="IPR025198">
    <property type="entry name" value="PPK_N_dom"/>
</dbReference>
<feature type="active site" description="Phosphohistidine intermediate" evidence="6">
    <location>
        <position position="434"/>
    </location>
</feature>
<feature type="binding site" evidence="6">
    <location>
        <position position="374"/>
    </location>
    <ligand>
        <name>Mg(2+)</name>
        <dbReference type="ChEBI" id="CHEBI:18420"/>
    </ligand>
</feature>
<evidence type="ECO:0000256" key="1">
    <source>
        <dbReference type="ARBA" id="ARBA00022553"/>
    </source>
</evidence>
<feature type="domain" description="Polyphosphate kinase middle" evidence="8">
    <location>
        <begin position="129"/>
        <end position="304"/>
    </location>
</feature>
<dbReference type="NCBIfam" id="TIGR03705">
    <property type="entry name" value="poly_P_kin"/>
    <property type="match status" value="1"/>
</dbReference>
<evidence type="ECO:0000256" key="4">
    <source>
        <dbReference type="ARBA" id="ARBA00022777"/>
    </source>
</evidence>
<feature type="binding site" evidence="6">
    <location>
        <position position="588"/>
    </location>
    <ligand>
        <name>ATP</name>
        <dbReference type="ChEBI" id="CHEBI:30616"/>
    </ligand>
</feature>
<reference evidence="12" key="1">
    <citation type="journal article" date="2021" name="PeerJ">
        <title>Extensive microbial diversity within the chicken gut microbiome revealed by metagenomics and culture.</title>
        <authorList>
            <person name="Gilroy R."/>
            <person name="Ravi A."/>
            <person name="Getino M."/>
            <person name="Pursley I."/>
            <person name="Horton D.L."/>
            <person name="Alikhan N.F."/>
            <person name="Baker D."/>
            <person name="Gharbi K."/>
            <person name="Hall N."/>
            <person name="Watson M."/>
            <person name="Adriaenssens E.M."/>
            <person name="Foster-Nyarko E."/>
            <person name="Jarju S."/>
            <person name="Secka A."/>
            <person name="Antonio M."/>
            <person name="Oren A."/>
            <person name="Chaudhuri R.R."/>
            <person name="La Ragione R."/>
            <person name="Hildebrand F."/>
            <person name="Pallen M.J."/>
        </authorList>
    </citation>
    <scope>NUCLEOTIDE SEQUENCE</scope>
    <source>
        <strain evidence="12">5790</strain>
    </source>
</reference>
<dbReference type="InterPro" id="IPR024953">
    <property type="entry name" value="PP_kinase_middle"/>
</dbReference>
<dbReference type="InterPro" id="IPR041108">
    <property type="entry name" value="PP_kinase_C_1"/>
</dbReference>
<keyword evidence="1 6" id="KW-0597">Phosphoprotein</keyword>
<evidence type="ECO:0000256" key="5">
    <source>
        <dbReference type="ARBA" id="ARBA00022840"/>
    </source>
</evidence>
<comment type="cofactor">
    <cofactor evidence="6">
        <name>Mg(2+)</name>
        <dbReference type="ChEBI" id="CHEBI:18420"/>
    </cofactor>
</comment>
<dbReference type="PANTHER" id="PTHR30218">
    <property type="entry name" value="POLYPHOSPHATE KINASE"/>
    <property type="match status" value="1"/>
</dbReference>
<evidence type="ECO:0000313" key="12">
    <source>
        <dbReference type="EMBL" id="HIV85731.1"/>
    </source>
</evidence>
<dbReference type="EMBL" id="DXIJ01000055">
    <property type="protein sequence ID" value="HIV85731.1"/>
    <property type="molecule type" value="Genomic_DNA"/>
</dbReference>
<dbReference type="InterPro" id="IPR025200">
    <property type="entry name" value="PPK_C_dom2"/>
</dbReference>
<sequence length="727" mass="83972">MGDKVSNKNYSYMQNRELSWLRFNERVLQEAVSEEVPIYERLKFISIFVSNLDEFFMVRVGSLFDLSIADKKAIDNKTGMTPKEQLSKIYSAVRPLYKKKDEIYDITIRRLKKHNIVHLRPDTLSADELKFVKEYYNNYVEPILSPQLVDEHHPFPFIASKQICVVGKVTRKKNSSLAVVTVPPTLPPVLFMPGKKIKYIHVEDIIWMYFESLFEQYTITDKNMFCATRNADINPNDEAYDINEDFRSKMKKLLKKRRRLAVVRLEAAEELEPYTKELLLNKLSITDKQIFVTKSPMSLGYVFGLQSKFTDEQSSRLCYPEFEPQHTHGEIMTGETNKDIILSYPYESMDPFVNMIKRSASDPYVVSIKITIYRLAKNAKLIEHLCTAAENGKEVLVLIELRARFDEQNNIDWSERLEQAGCKIIYGLEDYKVHSKVCLITKNVGGEMSYITQIGTGNYNEKTAKQYTDFSFITEDKEIGEDASDFFNNISISNLEGNYKHLWVAPNSMKDQIIKYIDEQIERGEDGDIFIKVNSVTDREIIDKLRDASMAGVKITMLVRGICCLLPQIPGVTENVRVYSIVGRYLEHSRIYSFGKGEEQKLFIASADIMTRNMDKRVEVGCPIYSQEIKDVINHYIKICLSDTVKARVLRSDGTYALKPGTLSRVNSQEVFMAEAERAAEERSRTETETAVTALQTVRAEPVKKYGFFKRKYAELIERLYNNLNKK</sequence>
<feature type="domain" description="Polyphosphate kinase C-terminal" evidence="10">
    <location>
        <begin position="502"/>
        <end position="659"/>
    </location>
</feature>
<evidence type="ECO:0000259" key="11">
    <source>
        <dbReference type="Pfam" id="PF17941"/>
    </source>
</evidence>
<dbReference type="GO" id="GO:0046872">
    <property type="term" value="F:metal ion binding"/>
    <property type="evidence" value="ECO:0007669"/>
    <property type="project" value="UniProtKB-KW"/>
</dbReference>
<dbReference type="HAMAP" id="MF_00347">
    <property type="entry name" value="Polyphosphate_kinase"/>
    <property type="match status" value="1"/>
</dbReference>
<comment type="PTM">
    <text evidence="6 7">An intermediate of this reaction is the autophosphorylated ppk in which a phosphate is covalently linked to a histidine residue through a N-P bond.</text>
</comment>
<dbReference type="SUPFAM" id="SSF56024">
    <property type="entry name" value="Phospholipase D/nuclease"/>
    <property type="match status" value="2"/>
</dbReference>
<dbReference type="AlphaFoldDB" id="A0A9D1PPX3"/>
<comment type="caution">
    <text evidence="12">The sequence shown here is derived from an EMBL/GenBank/DDBJ whole genome shotgun (WGS) entry which is preliminary data.</text>
</comment>
<dbReference type="Gene3D" id="3.30.870.10">
    <property type="entry name" value="Endonuclease Chain A"/>
    <property type="match status" value="2"/>
</dbReference>
<dbReference type="InterPro" id="IPR036830">
    <property type="entry name" value="PP_kinase_middle_dom_sf"/>
</dbReference>
<dbReference type="GO" id="GO:0006799">
    <property type="term" value="P:polyphosphate biosynthetic process"/>
    <property type="evidence" value="ECO:0007669"/>
    <property type="project" value="UniProtKB-UniRule"/>
</dbReference>
<evidence type="ECO:0000259" key="10">
    <source>
        <dbReference type="Pfam" id="PF13090"/>
    </source>
</evidence>
<dbReference type="SUPFAM" id="SSF140356">
    <property type="entry name" value="PPK N-terminal domain-like"/>
    <property type="match status" value="1"/>
</dbReference>
<evidence type="ECO:0000259" key="8">
    <source>
        <dbReference type="Pfam" id="PF02503"/>
    </source>
</evidence>
<evidence type="ECO:0000256" key="2">
    <source>
        <dbReference type="ARBA" id="ARBA00022679"/>
    </source>
</evidence>
<dbReference type="Pfam" id="PF13089">
    <property type="entry name" value="PP_kinase_N"/>
    <property type="match status" value="1"/>
</dbReference>
<feature type="binding site" evidence="6">
    <location>
        <position position="467"/>
    </location>
    <ligand>
        <name>ATP</name>
        <dbReference type="ChEBI" id="CHEBI:30616"/>
    </ligand>
</feature>
<dbReference type="PANTHER" id="PTHR30218:SF0">
    <property type="entry name" value="POLYPHOSPHATE KINASE"/>
    <property type="match status" value="1"/>
</dbReference>
<comment type="similarity">
    <text evidence="6 7">Belongs to the polyphosphate kinase 1 (PPK1) family.</text>
</comment>
<dbReference type="SUPFAM" id="SSF143724">
    <property type="entry name" value="PHP14-like"/>
    <property type="match status" value="1"/>
</dbReference>
<feature type="binding site" evidence="6">
    <location>
        <position position="51"/>
    </location>
    <ligand>
        <name>ATP</name>
        <dbReference type="ChEBI" id="CHEBI:30616"/>
    </ligand>
</feature>
<evidence type="ECO:0000313" key="13">
    <source>
        <dbReference type="Proteomes" id="UP000824162"/>
    </source>
</evidence>
<gene>
    <name evidence="12" type="primary">ppk1</name>
    <name evidence="6" type="synonym">ppk</name>
    <name evidence="12" type="ORF">H9900_02845</name>
</gene>
<dbReference type="Pfam" id="PF02503">
    <property type="entry name" value="PP_kinase"/>
    <property type="match status" value="1"/>
</dbReference>
<evidence type="ECO:0000259" key="9">
    <source>
        <dbReference type="Pfam" id="PF13089"/>
    </source>
</evidence>
<keyword evidence="2 6" id="KW-0808">Transferase</keyword>
<dbReference type="GO" id="GO:0008976">
    <property type="term" value="F:polyphosphate kinase activity"/>
    <property type="evidence" value="ECO:0007669"/>
    <property type="project" value="UniProtKB-UniRule"/>
</dbReference>
<feature type="binding site" evidence="6">
    <location>
        <position position="404"/>
    </location>
    <ligand>
        <name>Mg(2+)</name>
        <dbReference type="ChEBI" id="CHEBI:18420"/>
    </ligand>
</feature>
<dbReference type="NCBIfam" id="NF003921">
    <property type="entry name" value="PRK05443.2-2"/>
    <property type="match status" value="1"/>
</dbReference>
<dbReference type="Gene3D" id="3.30.1840.10">
    <property type="entry name" value="Polyphosphate kinase middle domain"/>
    <property type="match status" value="1"/>
</dbReference>
<organism evidence="12 13">
    <name type="scientific">Candidatus Monoglobus merdigallinarum</name>
    <dbReference type="NCBI Taxonomy" id="2838698"/>
    <lineage>
        <taxon>Bacteria</taxon>
        <taxon>Bacillati</taxon>
        <taxon>Bacillota</taxon>
        <taxon>Clostridia</taxon>
        <taxon>Monoglobales</taxon>
        <taxon>Monoglobaceae</taxon>
        <taxon>Monoglobus</taxon>
    </lineage>
</organism>
<dbReference type="Pfam" id="PF17941">
    <property type="entry name" value="PP_kinase_C_1"/>
    <property type="match status" value="1"/>
</dbReference>
<keyword evidence="5 6" id="KW-0067">ATP-binding</keyword>
<dbReference type="InterPro" id="IPR003414">
    <property type="entry name" value="PP_kinase"/>
</dbReference>
<proteinExistence type="inferred from homology"/>
<dbReference type="GO" id="GO:0009358">
    <property type="term" value="C:polyphosphate kinase complex"/>
    <property type="evidence" value="ECO:0007669"/>
    <property type="project" value="InterPro"/>
</dbReference>
<comment type="catalytic activity">
    <reaction evidence="6 7">
        <text>[phosphate](n) + ATP = [phosphate](n+1) + ADP</text>
        <dbReference type="Rhea" id="RHEA:19573"/>
        <dbReference type="Rhea" id="RHEA-COMP:9859"/>
        <dbReference type="Rhea" id="RHEA-COMP:14280"/>
        <dbReference type="ChEBI" id="CHEBI:16838"/>
        <dbReference type="ChEBI" id="CHEBI:30616"/>
        <dbReference type="ChEBI" id="CHEBI:456216"/>
        <dbReference type="EC" id="2.7.4.1"/>
    </reaction>
</comment>
<reference evidence="12" key="2">
    <citation type="submission" date="2021-04" db="EMBL/GenBank/DDBJ databases">
        <authorList>
            <person name="Gilroy R."/>
        </authorList>
    </citation>
    <scope>NUCLEOTIDE SEQUENCE</scope>
    <source>
        <strain evidence="12">5790</strain>
    </source>
</reference>
<dbReference type="EC" id="2.7.4.1" evidence="6 7"/>
<keyword evidence="4 6" id="KW-0418">Kinase</keyword>
<feature type="domain" description="Polyphosphate kinase N-terminal" evidence="9">
    <location>
        <begin position="14"/>
        <end position="117"/>
    </location>
</feature>